<evidence type="ECO:0000256" key="5">
    <source>
        <dbReference type="ARBA" id="ARBA00022617"/>
    </source>
</evidence>
<protein>
    <submittedName>
        <fullName evidence="13">Cytochrome d ubiquinol oxidase subunit II</fullName>
    </submittedName>
</protein>
<evidence type="ECO:0000313" key="14">
    <source>
        <dbReference type="Proteomes" id="UP001219037"/>
    </source>
</evidence>
<dbReference type="Proteomes" id="UP001219037">
    <property type="component" value="Chromosome"/>
</dbReference>
<evidence type="ECO:0000256" key="1">
    <source>
        <dbReference type="ARBA" id="ARBA00004651"/>
    </source>
</evidence>
<evidence type="ECO:0000256" key="10">
    <source>
        <dbReference type="ARBA" id="ARBA00023004"/>
    </source>
</evidence>
<evidence type="ECO:0000256" key="2">
    <source>
        <dbReference type="ARBA" id="ARBA00007543"/>
    </source>
</evidence>
<dbReference type="InterPro" id="IPR003317">
    <property type="entry name" value="Cyt-d_oxidase_su2"/>
</dbReference>
<feature type="transmembrane region" description="Helical" evidence="12">
    <location>
        <begin position="293"/>
        <end position="316"/>
    </location>
</feature>
<feature type="transmembrane region" description="Helical" evidence="12">
    <location>
        <begin position="115"/>
        <end position="137"/>
    </location>
</feature>
<name>A0ABY8H379_9MICC</name>
<dbReference type="EMBL" id="CP121252">
    <property type="protein sequence ID" value="WFP15466.1"/>
    <property type="molecule type" value="Genomic_DNA"/>
</dbReference>
<feature type="transmembrane region" description="Helical" evidence="12">
    <location>
        <begin position="6"/>
        <end position="37"/>
    </location>
</feature>
<dbReference type="PANTHER" id="PTHR43141:SF5">
    <property type="entry name" value="CYTOCHROME BD-I UBIQUINOL OXIDASE SUBUNIT 2"/>
    <property type="match status" value="1"/>
</dbReference>
<dbReference type="Pfam" id="PF02322">
    <property type="entry name" value="Cyt_bd_oxida_II"/>
    <property type="match status" value="1"/>
</dbReference>
<dbReference type="PIRSF" id="PIRSF000267">
    <property type="entry name" value="Cyt_oxidse_sub2"/>
    <property type="match status" value="1"/>
</dbReference>
<reference evidence="13 14" key="1">
    <citation type="submission" date="2023-04" db="EMBL/GenBank/DDBJ databases">
        <title>Funneling lignin-derived compounds into biodiesel using alkali-halophilic Citricoccus sp. P2.</title>
        <authorList>
            <person name="Luo C.-B."/>
        </authorList>
    </citation>
    <scope>NUCLEOTIDE SEQUENCE [LARGE SCALE GENOMIC DNA]</scope>
    <source>
        <strain evidence="13 14">P2</strain>
    </source>
</reference>
<feature type="transmembrane region" description="Helical" evidence="12">
    <location>
        <begin position="193"/>
        <end position="216"/>
    </location>
</feature>
<keyword evidence="4" id="KW-1003">Cell membrane</keyword>
<feature type="transmembrane region" description="Helical" evidence="12">
    <location>
        <begin position="83"/>
        <end position="103"/>
    </location>
</feature>
<dbReference type="NCBIfam" id="TIGR00203">
    <property type="entry name" value="cydB"/>
    <property type="match status" value="1"/>
</dbReference>
<keyword evidence="8" id="KW-0249">Electron transport</keyword>
<evidence type="ECO:0000256" key="12">
    <source>
        <dbReference type="SAM" id="Phobius"/>
    </source>
</evidence>
<evidence type="ECO:0000313" key="13">
    <source>
        <dbReference type="EMBL" id="WFP15466.1"/>
    </source>
</evidence>
<evidence type="ECO:0000256" key="8">
    <source>
        <dbReference type="ARBA" id="ARBA00022982"/>
    </source>
</evidence>
<feature type="transmembrane region" description="Helical" evidence="12">
    <location>
        <begin position="157"/>
        <end position="181"/>
    </location>
</feature>
<sequence length="339" mass="37180">MEFLPTVWFILIAVLWTGYLVLEGFDLGVGMLMKVWARNESQRRVLLNTIGPVWEGNEVWLITAAGAMFAAFPLWYAAIFSALYIPLTLTLLALIVRAVAIHYRSKSETVFTRTIWDWCLFGGSAVSAFFIGALLGLTTTGLPLNANGDRVGGAFAWLTPYAVLGGLAVLGISLAMGWAWLGLKTLGAPREAAGWHLSRFGILYLLPLLAWSLLVVLNAGRVWTWCALVVAVLAALLAWAWALRQREGWSFVAMAVTVTAGVTAIFGSLYPVVLPSTLDDAFHLTIETASSSGYTLTVMAWVAAVFIPLVLAYTAYSYWIFRQRLSEQHIPEHHVVTPV</sequence>
<keyword evidence="6 12" id="KW-0812">Transmembrane</keyword>
<evidence type="ECO:0000256" key="3">
    <source>
        <dbReference type="ARBA" id="ARBA00022448"/>
    </source>
</evidence>
<keyword evidence="9 12" id="KW-1133">Transmembrane helix</keyword>
<feature type="transmembrane region" description="Helical" evidence="12">
    <location>
        <begin position="249"/>
        <end position="273"/>
    </location>
</feature>
<evidence type="ECO:0000256" key="7">
    <source>
        <dbReference type="ARBA" id="ARBA00022723"/>
    </source>
</evidence>
<evidence type="ECO:0000256" key="9">
    <source>
        <dbReference type="ARBA" id="ARBA00022989"/>
    </source>
</evidence>
<evidence type="ECO:0000256" key="6">
    <source>
        <dbReference type="ARBA" id="ARBA00022692"/>
    </source>
</evidence>
<comment type="similarity">
    <text evidence="2">Belongs to the cytochrome ubiquinol oxidase subunit 2 family.</text>
</comment>
<evidence type="ECO:0000256" key="4">
    <source>
        <dbReference type="ARBA" id="ARBA00022475"/>
    </source>
</evidence>
<dbReference type="RefSeq" id="WP_270107556.1">
    <property type="nucleotide sequence ID" value="NZ_CP121252.1"/>
</dbReference>
<keyword evidence="10" id="KW-0408">Iron</keyword>
<keyword evidence="5" id="KW-0349">Heme</keyword>
<keyword evidence="7" id="KW-0479">Metal-binding</keyword>
<feature type="transmembrane region" description="Helical" evidence="12">
    <location>
        <begin position="222"/>
        <end position="242"/>
    </location>
</feature>
<keyword evidence="14" id="KW-1185">Reference proteome</keyword>
<accession>A0ABY8H379</accession>
<proteinExistence type="inferred from homology"/>
<keyword evidence="11 12" id="KW-0472">Membrane</keyword>
<dbReference type="PANTHER" id="PTHR43141">
    <property type="entry name" value="CYTOCHROME BD2 SUBUNIT II"/>
    <property type="match status" value="1"/>
</dbReference>
<organism evidence="13 14">
    <name type="scientific">Citricoccus muralis</name>
    <dbReference type="NCBI Taxonomy" id="169134"/>
    <lineage>
        <taxon>Bacteria</taxon>
        <taxon>Bacillati</taxon>
        <taxon>Actinomycetota</taxon>
        <taxon>Actinomycetes</taxon>
        <taxon>Micrococcales</taxon>
        <taxon>Micrococcaceae</taxon>
        <taxon>Citricoccus</taxon>
    </lineage>
</organism>
<keyword evidence="3" id="KW-0813">Transport</keyword>
<evidence type="ECO:0000256" key="11">
    <source>
        <dbReference type="ARBA" id="ARBA00023136"/>
    </source>
</evidence>
<comment type="subcellular location">
    <subcellularLocation>
        <location evidence="1">Cell membrane</location>
        <topology evidence="1">Multi-pass membrane protein</topology>
    </subcellularLocation>
</comment>
<gene>
    <name evidence="13" type="primary">cydB</name>
    <name evidence="13" type="ORF">P8192_08550</name>
</gene>